<dbReference type="EMBL" id="GL377610">
    <property type="protein sequence ID" value="EFJ18260.1"/>
    <property type="molecule type" value="Genomic_DNA"/>
</dbReference>
<dbReference type="InParanoid" id="D8SBI2"/>
<name>D8SBI2_SELML</name>
<dbReference type="KEGG" id="smo:SELMODRAFT_420285"/>
<reference evidence="1 2" key="1">
    <citation type="journal article" date="2011" name="Science">
        <title>The Selaginella genome identifies genetic changes associated with the evolution of vascular plants.</title>
        <authorList>
            <person name="Banks J.A."/>
            <person name="Nishiyama T."/>
            <person name="Hasebe M."/>
            <person name="Bowman J.L."/>
            <person name="Gribskov M."/>
            <person name="dePamphilis C."/>
            <person name="Albert V.A."/>
            <person name="Aono N."/>
            <person name="Aoyama T."/>
            <person name="Ambrose B.A."/>
            <person name="Ashton N.W."/>
            <person name="Axtell M.J."/>
            <person name="Barker E."/>
            <person name="Barker M.S."/>
            <person name="Bennetzen J.L."/>
            <person name="Bonawitz N.D."/>
            <person name="Chapple C."/>
            <person name="Cheng C."/>
            <person name="Correa L.G."/>
            <person name="Dacre M."/>
            <person name="DeBarry J."/>
            <person name="Dreyer I."/>
            <person name="Elias M."/>
            <person name="Engstrom E.M."/>
            <person name="Estelle M."/>
            <person name="Feng L."/>
            <person name="Finet C."/>
            <person name="Floyd S.K."/>
            <person name="Frommer W.B."/>
            <person name="Fujita T."/>
            <person name="Gramzow L."/>
            <person name="Gutensohn M."/>
            <person name="Harholt J."/>
            <person name="Hattori M."/>
            <person name="Heyl A."/>
            <person name="Hirai T."/>
            <person name="Hiwatashi Y."/>
            <person name="Ishikawa M."/>
            <person name="Iwata M."/>
            <person name="Karol K.G."/>
            <person name="Koehler B."/>
            <person name="Kolukisaoglu U."/>
            <person name="Kubo M."/>
            <person name="Kurata T."/>
            <person name="Lalonde S."/>
            <person name="Li K."/>
            <person name="Li Y."/>
            <person name="Litt A."/>
            <person name="Lyons E."/>
            <person name="Manning G."/>
            <person name="Maruyama T."/>
            <person name="Michael T.P."/>
            <person name="Mikami K."/>
            <person name="Miyazaki S."/>
            <person name="Morinaga S."/>
            <person name="Murata T."/>
            <person name="Mueller-Roeber B."/>
            <person name="Nelson D.R."/>
            <person name="Obara M."/>
            <person name="Oguri Y."/>
            <person name="Olmstead R.G."/>
            <person name="Onodera N."/>
            <person name="Petersen B.L."/>
            <person name="Pils B."/>
            <person name="Prigge M."/>
            <person name="Rensing S.A."/>
            <person name="Riano-Pachon D.M."/>
            <person name="Roberts A.W."/>
            <person name="Sato Y."/>
            <person name="Scheller H.V."/>
            <person name="Schulz B."/>
            <person name="Schulz C."/>
            <person name="Shakirov E.V."/>
            <person name="Shibagaki N."/>
            <person name="Shinohara N."/>
            <person name="Shippen D.E."/>
            <person name="Soerensen I."/>
            <person name="Sotooka R."/>
            <person name="Sugimoto N."/>
            <person name="Sugita M."/>
            <person name="Sumikawa N."/>
            <person name="Tanurdzic M."/>
            <person name="Theissen G."/>
            <person name="Ulvskov P."/>
            <person name="Wakazuki S."/>
            <person name="Weng J.K."/>
            <person name="Willats W.W."/>
            <person name="Wipf D."/>
            <person name="Wolf P.G."/>
            <person name="Yang L."/>
            <person name="Zimmer A.D."/>
            <person name="Zhu Q."/>
            <person name="Mitros T."/>
            <person name="Hellsten U."/>
            <person name="Loque D."/>
            <person name="Otillar R."/>
            <person name="Salamov A."/>
            <person name="Schmutz J."/>
            <person name="Shapiro H."/>
            <person name="Lindquist E."/>
            <person name="Lucas S."/>
            <person name="Rokhsar D."/>
            <person name="Grigoriev I.V."/>
        </authorList>
    </citation>
    <scope>NUCLEOTIDE SEQUENCE [LARGE SCALE GENOMIC DNA]</scope>
</reference>
<evidence type="ECO:0000313" key="2">
    <source>
        <dbReference type="Proteomes" id="UP000001514"/>
    </source>
</evidence>
<dbReference type="Gramene" id="EFJ18260">
    <property type="protein sequence ID" value="EFJ18260"/>
    <property type="gene ID" value="SELMODRAFT_420285"/>
</dbReference>
<dbReference type="AlphaFoldDB" id="D8SBI2"/>
<protein>
    <submittedName>
        <fullName evidence="1">Uncharacterized protein</fullName>
    </submittedName>
</protein>
<dbReference type="Proteomes" id="UP000001514">
    <property type="component" value="Unassembled WGS sequence"/>
</dbReference>
<accession>D8SBI2</accession>
<gene>
    <name evidence="1" type="ORF">SELMODRAFT_420285</name>
</gene>
<evidence type="ECO:0000313" key="1">
    <source>
        <dbReference type="EMBL" id="EFJ18260.1"/>
    </source>
</evidence>
<dbReference type="HOGENOM" id="CLU_1436695_0_0_1"/>
<organism evidence="2">
    <name type="scientific">Selaginella moellendorffii</name>
    <name type="common">Spikemoss</name>
    <dbReference type="NCBI Taxonomy" id="88036"/>
    <lineage>
        <taxon>Eukaryota</taxon>
        <taxon>Viridiplantae</taxon>
        <taxon>Streptophyta</taxon>
        <taxon>Embryophyta</taxon>
        <taxon>Tracheophyta</taxon>
        <taxon>Lycopodiopsida</taxon>
        <taxon>Selaginellales</taxon>
        <taxon>Selaginellaceae</taxon>
        <taxon>Selaginella</taxon>
    </lineage>
</organism>
<sequence>MEVERVVVAAFDRASAQLWLWFESLVRRILAMVSSSNTMWAFTFLDSLASGASTSVLGRAGTAPFASARNEDSIKAFRDCVDKLLLGDAQENHAAAAPLQGWAFHIGRSMTDVARENFEDRETYYKWLLKEPDERFEAFLEYVEKEEEKLQKSFLVKEPTNETRNLRHDHTSQVAKTCSSKDCAKTIVC</sequence>
<proteinExistence type="predicted"/>
<keyword evidence="2" id="KW-1185">Reference proteome</keyword>